<protein>
    <submittedName>
        <fullName evidence="1">Uncharacterized protein</fullName>
    </submittedName>
</protein>
<evidence type="ECO:0000313" key="1">
    <source>
        <dbReference type="EMBL" id="EXC24869.1"/>
    </source>
</evidence>
<organism evidence="1 2">
    <name type="scientific">Morus notabilis</name>
    <dbReference type="NCBI Taxonomy" id="981085"/>
    <lineage>
        <taxon>Eukaryota</taxon>
        <taxon>Viridiplantae</taxon>
        <taxon>Streptophyta</taxon>
        <taxon>Embryophyta</taxon>
        <taxon>Tracheophyta</taxon>
        <taxon>Spermatophyta</taxon>
        <taxon>Magnoliopsida</taxon>
        <taxon>eudicotyledons</taxon>
        <taxon>Gunneridae</taxon>
        <taxon>Pentapetalae</taxon>
        <taxon>rosids</taxon>
        <taxon>fabids</taxon>
        <taxon>Rosales</taxon>
        <taxon>Moraceae</taxon>
        <taxon>Moreae</taxon>
        <taxon>Morus</taxon>
    </lineage>
</organism>
<name>W9S3T3_9ROSA</name>
<proteinExistence type="predicted"/>
<keyword evidence="2" id="KW-1185">Reference proteome</keyword>
<sequence length="99" mass="11364">MHNKPEAGLPFCAFQCLNPSRFRALQLCCKYATNGHFFIPTQKLQQRMHLDVTYENSVSNIEIAHVHLNLGRNMLCWAKVFKASSYSVQTTTCIDIEKD</sequence>
<evidence type="ECO:0000313" key="2">
    <source>
        <dbReference type="Proteomes" id="UP000030645"/>
    </source>
</evidence>
<dbReference type="EMBL" id="KE346036">
    <property type="protein sequence ID" value="EXC24869.1"/>
    <property type="molecule type" value="Genomic_DNA"/>
</dbReference>
<dbReference type="AlphaFoldDB" id="W9S3T3"/>
<reference evidence="2" key="1">
    <citation type="submission" date="2013-01" db="EMBL/GenBank/DDBJ databases">
        <title>Draft Genome Sequence of a Mulberry Tree, Morus notabilis C.K. Schneid.</title>
        <authorList>
            <person name="He N."/>
            <person name="Zhao S."/>
        </authorList>
    </citation>
    <scope>NUCLEOTIDE SEQUENCE</scope>
</reference>
<accession>W9S3T3</accession>
<gene>
    <name evidence="1" type="ORF">L484_013236</name>
</gene>
<dbReference type="Proteomes" id="UP000030645">
    <property type="component" value="Unassembled WGS sequence"/>
</dbReference>